<dbReference type="SUPFAM" id="SSF56112">
    <property type="entry name" value="Protein kinase-like (PK-like)"/>
    <property type="match status" value="1"/>
</dbReference>
<dbReference type="eggNOG" id="COG4750">
    <property type="taxonomic scope" value="Bacteria"/>
</dbReference>
<dbReference type="PANTHER" id="PTHR43584:SF5">
    <property type="entry name" value="PROTEIN LICC"/>
    <property type="match status" value="1"/>
</dbReference>
<dbReference type="OrthoDB" id="9803871at2"/>
<evidence type="ECO:0000259" key="3">
    <source>
        <dbReference type="Pfam" id="PF12804"/>
    </source>
</evidence>
<dbReference type="Pfam" id="PF01633">
    <property type="entry name" value="Choline_kinase"/>
    <property type="match status" value="1"/>
</dbReference>
<dbReference type="Gene3D" id="3.30.200.20">
    <property type="entry name" value="Phosphorylase Kinase, domain 1"/>
    <property type="match status" value="1"/>
</dbReference>
<keyword evidence="1 4" id="KW-0808">Transferase</keyword>
<reference evidence="4 5" key="1">
    <citation type="submission" date="2016-10" db="EMBL/GenBank/DDBJ databases">
        <authorList>
            <person name="de Groot N.N."/>
        </authorList>
    </citation>
    <scope>NUCLEOTIDE SEQUENCE [LARGE SCALE GENOMIC DNA]</scope>
    <source>
        <strain evidence="4 5">NLAE-zl-G419</strain>
    </source>
</reference>
<dbReference type="Gene3D" id="3.90.550.10">
    <property type="entry name" value="Spore Coat Polysaccharide Biosynthesis Protein SpsA, Chain A"/>
    <property type="match status" value="1"/>
</dbReference>
<dbReference type="eggNOG" id="COG0510">
    <property type="taxonomic scope" value="Bacteria"/>
</dbReference>
<gene>
    <name evidence="4" type="ORF">SAMN04487885_11950</name>
</gene>
<dbReference type="InterPro" id="IPR025877">
    <property type="entry name" value="MobA-like_NTP_Trfase"/>
</dbReference>
<keyword evidence="5" id="KW-1185">Reference proteome</keyword>
<organism evidence="4 5">
    <name type="scientific">Clostridium cadaveris</name>
    <dbReference type="NCBI Taxonomy" id="1529"/>
    <lineage>
        <taxon>Bacteria</taxon>
        <taxon>Bacillati</taxon>
        <taxon>Bacillota</taxon>
        <taxon>Clostridia</taxon>
        <taxon>Eubacteriales</taxon>
        <taxon>Clostridiaceae</taxon>
        <taxon>Clostridium</taxon>
    </lineage>
</organism>
<dbReference type="Proteomes" id="UP000182135">
    <property type="component" value="Unassembled WGS sequence"/>
</dbReference>
<dbReference type="GO" id="GO:0016779">
    <property type="term" value="F:nucleotidyltransferase activity"/>
    <property type="evidence" value="ECO:0007669"/>
    <property type="project" value="UniProtKB-KW"/>
</dbReference>
<accession>A0A1I2NDW6</accession>
<dbReference type="EMBL" id="FOOE01000019">
    <property type="protein sequence ID" value="SFF99551.1"/>
    <property type="molecule type" value="Genomic_DNA"/>
</dbReference>
<dbReference type="PANTHER" id="PTHR43584">
    <property type="entry name" value="NUCLEOTIDYL TRANSFERASE"/>
    <property type="match status" value="1"/>
</dbReference>
<sequence length="580" mass="68049">MLSKRKFQCLNDIFKNEKISCTKNNFDEDILKDLRKDGLIENLSLTEKGKNTLEEFKVDNAIIMAAGLSSRFAPLSYERPKALLEVKGEILIERQIRQLKEAGIENITIVVGYMKEKFYYLKDKFNVDIVVNEEYKVRNNNSTLYLVRDRLKNSYICSSDNYFVDNVFEKYVYDSYYSSVFEENETDEYCITVDDDNTISYVTVGGENAWIMLGHVYFSKEFSKRFTDILVKEYDEPGVDSMLWEDIFIRHLDELRMNKREYKKGEILEFDSLDDLRDFDESYKYDSRSQVIKNICSILKCKEADVKNIVPIKKGLTNISFKFLVDGKAYVYRLPGVGTEEIINRESEAFSQGVAKELGLDNTYIYMSPTEGWKICEFIDNCIDFDYRNTQDVEKAMKMVKKLHDACVPSKWEFSIFDEADKLLTLAKQYDYINNFKDIEEITEMISRLYKFTESDNVPKRLCHNDCYDPNFLTDGENMYLIDWEYSGNADPASDIGTFICCSDYTLDEAKDVLKIYFGRELTEKEMRHYLGYVAISSYYWFVWAVFKESLGEDIGDYVKIWHDYAVEYGNIALALYENK</sequence>
<proteinExistence type="predicted"/>
<name>A0A1I2NDW6_9CLOT</name>
<dbReference type="InterPro" id="IPR011009">
    <property type="entry name" value="Kinase-like_dom_sf"/>
</dbReference>
<feature type="domain" description="MobA-like NTP transferase" evidence="3">
    <location>
        <begin position="61"/>
        <end position="136"/>
    </location>
</feature>
<dbReference type="InterPro" id="IPR050065">
    <property type="entry name" value="GlmU-like"/>
</dbReference>
<dbReference type="CDD" id="cd05151">
    <property type="entry name" value="ChoK-like"/>
    <property type="match status" value="1"/>
</dbReference>
<evidence type="ECO:0000256" key="2">
    <source>
        <dbReference type="ARBA" id="ARBA00022695"/>
    </source>
</evidence>
<evidence type="ECO:0000256" key="1">
    <source>
        <dbReference type="ARBA" id="ARBA00022679"/>
    </source>
</evidence>
<protein>
    <submittedName>
        <fullName evidence="4">CTP:phosphocholine cytidylyltransferase</fullName>
    </submittedName>
</protein>
<dbReference type="AlphaFoldDB" id="A0A1I2NDW6"/>
<dbReference type="Gene3D" id="3.90.1200.10">
    <property type="match status" value="1"/>
</dbReference>
<dbReference type="Pfam" id="PF12804">
    <property type="entry name" value="NTP_transf_3"/>
    <property type="match status" value="1"/>
</dbReference>
<dbReference type="RefSeq" id="WP_027639062.1">
    <property type="nucleotide sequence ID" value="NZ_FOOE01000019.1"/>
</dbReference>
<keyword evidence="2 4" id="KW-0548">Nucleotidyltransferase</keyword>
<dbReference type="STRING" id="1529.SAMN04487885_11950"/>
<evidence type="ECO:0000313" key="4">
    <source>
        <dbReference type="EMBL" id="SFF99551.1"/>
    </source>
</evidence>
<dbReference type="InterPro" id="IPR029044">
    <property type="entry name" value="Nucleotide-diphossugar_trans"/>
</dbReference>
<dbReference type="CDD" id="cd02523">
    <property type="entry name" value="PC_cytidylyltransferase"/>
    <property type="match status" value="1"/>
</dbReference>
<dbReference type="SUPFAM" id="SSF53448">
    <property type="entry name" value="Nucleotide-diphospho-sugar transferases"/>
    <property type="match status" value="1"/>
</dbReference>
<evidence type="ECO:0000313" key="5">
    <source>
        <dbReference type="Proteomes" id="UP000182135"/>
    </source>
</evidence>